<gene>
    <name evidence="2" type="ORF">TPA0910_56730</name>
</gene>
<evidence type="ECO:0000313" key="3">
    <source>
        <dbReference type="Proteomes" id="UP001054854"/>
    </source>
</evidence>
<feature type="region of interest" description="Disordered" evidence="1">
    <location>
        <begin position="48"/>
        <end position="67"/>
    </location>
</feature>
<comment type="caution">
    <text evidence="2">The sequence shown here is derived from an EMBL/GenBank/DDBJ whole genome shotgun (WGS) entry which is preliminary data.</text>
</comment>
<keyword evidence="3" id="KW-1185">Reference proteome</keyword>
<accession>A0ABQ3U6M7</accession>
<organism evidence="2 3">
    <name type="scientific">Streptomyces hygroscopicus</name>
    <dbReference type="NCBI Taxonomy" id="1912"/>
    <lineage>
        <taxon>Bacteria</taxon>
        <taxon>Bacillati</taxon>
        <taxon>Actinomycetota</taxon>
        <taxon>Actinomycetes</taxon>
        <taxon>Kitasatosporales</taxon>
        <taxon>Streptomycetaceae</taxon>
        <taxon>Streptomyces</taxon>
        <taxon>Streptomyces violaceusniger group</taxon>
    </lineage>
</organism>
<protein>
    <submittedName>
        <fullName evidence="2">Uncharacterized protein</fullName>
    </submittedName>
</protein>
<reference evidence="2" key="1">
    <citation type="submission" date="2024-05" db="EMBL/GenBank/DDBJ databases">
        <title>Whole genome shotgun sequence of Streptomyces hygroscopicus NBRC 113678.</title>
        <authorList>
            <person name="Komaki H."/>
            <person name="Tamura T."/>
        </authorList>
    </citation>
    <scope>NUCLEOTIDE SEQUENCE</scope>
    <source>
        <strain evidence="2">N11-34</strain>
    </source>
</reference>
<proteinExistence type="predicted"/>
<evidence type="ECO:0000256" key="1">
    <source>
        <dbReference type="SAM" id="MobiDB-lite"/>
    </source>
</evidence>
<name>A0ABQ3U6M7_STRHY</name>
<evidence type="ECO:0000313" key="2">
    <source>
        <dbReference type="EMBL" id="GHJ31240.1"/>
    </source>
</evidence>
<dbReference type="Proteomes" id="UP001054854">
    <property type="component" value="Unassembled WGS sequence"/>
</dbReference>
<dbReference type="EMBL" id="BNEK01000005">
    <property type="protein sequence ID" value="GHJ31240.1"/>
    <property type="molecule type" value="Genomic_DNA"/>
</dbReference>
<sequence length="67" mass="7581">MGESDRERIHKFTRFRILMFTCLGGSNKGARKPARRRARPVLRLTLSRSGSHLGGCQGRAQAAQDRR</sequence>